<keyword evidence="3" id="KW-1185">Reference proteome</keyword>
<comment type="caution">
    <text evidence="2">The sequence shown here is derived from an EMBL/GenBank/DDBJ whole genome shotgun (WGS) entry which is preliminary data.</text>
</comment>
<proteinExistence type="predicted"/>
<sequence>MDRVRLWAVCQAVGVAAVLGGLFAALAWPLALTISGLVLLLVGVLLEAGHGLPRPGKGT</sequence>
<gene>
    <name evidence="2" type="ORF">PA7_15170</name>
</gene>
<evidence type="ECO:0000256" key="1">
    <source>
        <dbReference type="SAM" id="Phobius"/>
    </source>
</evidence>
<keyword evidence="1" id="KW-0472">Membrane</keyword>
<dbReference type="AlphaFoldDB" id="A0A511CYP8"/>
<keyword evidence="1" id="KW-1133">Transmembrane helix</keyword>
<reference evidence="2 3" key="1">
    <citation type="submission" date="2019-07" db="EMBL/GenBank/DDBJ databases">
        <title>Whole genome shotgun sequence of Pseudonocardia asaccharolytica NBRC 16224.</title>
        <authorList>
            <person name="Hosoyama A."/>
            <person name="Uohara A."/>
            <person name="Ohji S."/>
            <person name="Ichikawa N."/>
        </authorList>
    </citation>
    <scope>NUCLEOTIDE SEQUENCE [LARGE SCALE GENOMIC DNA]</scope>
    <source>
        <strain evidence="2 3">NBRC 16224</strain>
    </source>
</reference>
<feature type="transmembrane region" description="Helical" evidence="1">
    <location>
        <begin position="34"/>
        <end position="52"/>
    </location>
</feature>
<evidence type="ECO:0000313" key="3">
    <source>
        <dbReference type="Proteomes" id="UP000321328"/>
    </source>
</evidence>
<accession>A0A511CYP8</accession>
<organism evidence="2 3">
    <name type="scientific">Pseudonocardia asaccharolytica DSM 44247 = NBRC 16224</name>
    <dbReference type="NCBI Taxonomy" id="1123024"/>
    <lineage>
        <taxon>Bacteria</taxon>
        <taxon>Bacillati</taxon>
        <taxon>Actinomycetota</taxon>
        <taxon>Actinomycetes</taxon>
        <taxon>Pseudonocardiales</taxon>
        <taxon>Pseudonocardiaceae</taxon>
        <taxon>Pseudonocardia</taxon>
    </lineage>
</organism>
<dbReference type="Proteomes" id="UP000321328">
    <property type="component" value="Unassembled WGS sequence"/>
</dbReference>
<dbReference type="RefSeq" id="WP_028930670.1">
    <property type="nucleotide sequence ID" value="NZ_AUII01000013.1"/>
</dbReference>
<dbReference type="STRING" id="1123024.GCA_000423625_03011"/>
<feature type="transmembrane region" description="Helical" evidence="1">
    <location>
        <begin position="7"/>
        <end position="28"/>
    </location>
</feature>
<keyword evidence="1" id="KW-0812">Transmembrane</keyword>
<protein>
    <submittedName>
        <fullName evidence="2">Uncharacterized protein</fullName>
    </submittedName>
</protein>
<dbReference type="EMBL" id="BJVI01000011">
    <property type="protein sequence ID" value="GEL17680.1"/>
    <property type="molecule type" value="Genomic_DNA"/>
</dbReference>
<name>A0A511CYP8_9PSEU</name>
<evidence type="ECO:0000313" key="2">
    <source>
        <dbReference type="EMBL" id="GEL17680.1"/>
    </source>
</evidence>